<feature type="compositionally biased region" description="Acidic residues" evidence="9">
    <location>
        <begin position="530"/>
        <end position="582"/>
    </location>
</feature>
<sequence>MPDMDPVAGFANVGSEHFGRAGLGAHIKRGTSSATGQRGVDRGGSRGNGRGRGRGSTLAMKRQTHVPFDYGSLRRAKKLPSATNPDENIQADPSQESPVKKSDRFSRPRSPSLEPLNESDTSQEDEDLPIDTEDEDEDEEEEKSEEDAPIEPHKRYTSKALDHRRKLEGLVKNEMNIVTVDRQYDFDRARRHVNPLLRPVFFVQSSGMDQKAIEKEDGEKEEMAVEEECDDDLDEVDRMAAEALSLSEDLARSTNEQASSGSIFESSSAFQALDHFNAPTDDEPRPGMADSLSVSQMHIEQPLRDSSNLDKPGEIAQKTDSSKVSSSAISVALASGQPSGDNLQLVTNDYEKQDLDRVENVTSNAKTVSIGHQRDSAKATSQDPGEFKIKARSRRAKKKKAFAREDSDIEWGSDGPPIEASTPDFLKVNLNEQMFSQDHKPLSAQDAILADWMENAMRSDSEEEEGEEEESSKIDSILKGSHLRNGRSTGITQFGSVPRFVMDPYQESTTLEDIALDALRNENQVWVSSGEEEEGASDVDINDDDDDDDDDDGEDDDDDEDDDEDVSEDSDDDELDEDDLDNNIEIMTDDSFDEEMHALLLGGVDPSEEDHTLGLDNWSGSIPKKVKRNKQKSTFQRVAYGDFEDIMETPNLAARRNRDAPQFSNEDLWAEELQLQWEKDRSSKAAKKRVRAEARANVALNPYPNTHGLTKKQGKRLEKKARRAALKGMANDDQPLTGEIMPTATSFAAISEMIEQFLAHDGRSTLTLPAMLKHDRALVHNLADAYSLKSRSKGKGKSRFPILYKTSKTGRAVNRSRIQQLVRSPFGAMDDVQFDRVGRTPKGHVRIGPDVAPQNREGSRVGGNARRIGEENIGHRLLMSMGWQFGSGLGHAQGIAEPIGATIKVSRTGLGL</sequence>
<gene>
    <name evidence="12" type="primary">SQS1</name>
    <name evidence="12" type="ORF">MPSI1_000483</name>
</gene>
<evidence type="ECO:0000256" key="5">
    <source>
        <dbReference type="ARBA" id="ARBA00022490"/>
    </source>
</evidence>
<feature type="domain" description="R3H" evidence="11">
    <location>
        <begin position="744"/>
        <end position="807"/>
    </location>
</feature>
<accession>A0AAF0JCD5</accession>
<dbReference type="GO" id="GO:0005737">
    <property type="term" value="C:cytoplasm"/>
    <property type="evidence" value="ECO:0007669"/>
    <property type="project" value="UniProtKB-SubCell"/>
</dbReference>
<keyword evidence="5" id="KW-0963">Cytoplasm</keyword>
<dbReference type="SMART" id="SM00393">
    <property type="entry name" value="R3H"/>
    <property type="match status" value="1"/>
</dbReference>
<dbReference type="AlphaFoldDB" id="A0AAF0JCD5"/>
<feature type="region of interest" description="Disordered" evidence="9">
    <location>
        <begin position="364"/>
        <end position="418"/>
    </location>
</feature>
<feature type="compositionally biased region" description="Basic and acidic residues" evidence="9">
    <location>
        <begin position="301"/>
        <end position="313"/>
    </location>
</feature>
<dbReference type="InterPro" id="IPR000467">
    <property type="entry name" value="G_patch_dom"/>
</dbReference>
<evidence type="ECO:0000256" key="2">
    <source>
        <dbReference type="ARBA" id="ARBA00004496"/>
    </source>
</evidence>
<dbReference type="SMART" id="SM00443">
    <property type="entry name" value="G_patch"/>
    <property type="match status" value="1"/>
</dbReference>
<dbReference type="PROSITE" id="PS50174">
    <property type="entry name" value="G_PATCH"/>
    <property type="match status" value="1"/>
</dbReference>
<keyword evidence="13" id="KW-1185">Reference proteome</keyword>
<dbReference type="GO" id="GO:0008380">
    <property type="term" value="P:RNA splicing"/>
    <property type="evidence" value="ECO:0007669"/>
    <property type="project" value="UniProtKB-KW"/>
</dbReference>
<feature type="compositionally biased region" description="Basic residues" evidence="9">
    <location>
        <begin position="390"/>
        <end position="401"/>
    </location>
</feature>
<dbReference type="Proteomes" id="UP001214628">
    <property type="component" value="Chromosome 1"/>
</dbReference>
<keyword evidence="6" id="KW-0507">mRNA processing</keyword>
<evidence type="ECO:0000256" key="8">
    <source>
        <dbReference type="ARBA" id="ARBA00023242"/>
    </source>
</evidence>
<evidence type="ECO:0000256" key="6">
    <source>
        <dbReference type="ARBA" id="ARBA00022664"/>
    </source>
</evidence>
<feature type="region of interest" description="Disordered" evidence="9">
    <location>
        <begin position="273"/>
        <end position="328"/>
    </location>
</feature>
<comment type="similarity">
    <text evidence="3">Belongs to the SQS1 family.</text>
</comment>
<organism evidence="12 13">
    <name type="scientific">Malassezia psittaci</name>
    <dbReference type="NCBI Taxonomy" id="1821823"/>
    <lineage>
        <taxon>Eukaryota</taxon>
        <taxon>Fungi</taxon>
        <taxon>Dikarya</taxon>
        <taxon>Basidiomycota</taxon>
        <taxon>Ustilaginomycotina</taxon>
        <taxon>Malasseziomycetes</taxon>
        <taxon>Malasseziales</taxon>
        <taxon>Malasseziaceae</taxon>
        <taxon>Malassezia</taxon>
    </lineage>
</organism>
<dbReference type="CDD" id="cd02646">
    <property type="entry name" value="R3H_G-patch"/>
    <property type="match status" value="1"/>
</dbReference>
<feature type="compositionally biased region" description="Polar residues" evidence="9">
    <location>
        <begin position="486"/>
        <end position="495"/>
    </location>
</feature>
<feature type="compositionally biased region" description="Acidic residues" evidence="9">
    <location>
        <begin position="121"/>
        <end position="149"/>
    </location>
</feature>
<evidence type="ECO:0000256" key="4">
    <source>
        <dbReference type="ARBA" id="ARBA00018964"/>
    </source>
</evidence>
<evidence type="ECO:0000256" key="3">
    <source>
        <dbReference type="ARBA" id="ARBA00010306"/>
    </source>
</evidence>
<keyword evidence="8" id="KW-0539">Nucleus</keyword>
<dbReference type="InterPro" id="IPR001374">
    <property type="entry name" value="R3H_dom"/>
</dbReference>
<protein>
    <recommendedName>
        <fullName evidence="4">Protein SQS1</fullName>
    </recommendedName>
</protein>
<dbReference type="PANTHER" id="PTHR14195">
    <property type="entry name" value="G PATCH DOMAIN CONTAINING PROTEIN 2"/>
    <property type="match status" value="1"/>
</dbReference>
<name>A0AAF0JCD5_9BASI</name>
<dbReference type="GO" id="GO:0005634">
    <property type="term" value="C:nucleus"/>
    <property type="evidence" value="ECO:0007669"/>
    <property type="project" value="UniProtKB-SubCell"/>
</dbReference>
<dbReference type="GO" id="GO:0003676">
    <property type="term" value="F:nucleic acid binding"/>
    <property type="evidence" value="ECO:0007669"/>
    <property type="project" value="UniProtKB-UniRule"/>
</dbReference>
<dbReference type="GO" id="GO:0006397">
    <property type="term" value="P:mRNA processing"/>
    <property type="evidence" value="ECO:0007669"/>
    <property type="project" value="UniProtKB-KW"/>
</dbReference>
<evidence type="ECO:0000256" key="7">
    <source>
        <dbReference type="ARBA" id="ARBA00023187"/>
    </source>
</evidence>
<dbReference type="EMBL" id="CP118375">
    <property type="protein sequence ID" value="WFD41847.1"/>
    <property type="molecule type" value="Genomic_DNA"/>
</dbReference>
<feature type="compositionally biased region" description="Acidic residues" evidence="9">
    <location>
        <begin position="461"/>
        <end position="470"/>
    </location>
</feature>
<dbReference type="InterPro" id="IPR051189">
    <property type="entry name" value="Splicing_assoc_domain"/>
</dbReference>
<feature type="region of interest" description="Disordered" evidence="9">
    <location>
        <begin position="22"/>
        <end position="161"/>
    </location>
</feature>
<evidence type="ECO:0000259" key="10">
    <source>
        <dbReference type="PROSITE" id="PS50174"/>
    </source>
</evidence>
<feature type="domain" description="G-patch" evidence="10">
    <location>
        <begin position="870"/>
        <end position="912"/>
    </location>
</feature>
<evidence type="ECO:0000313" key="13">
    <source>
        <dbReference type="Proteomes" id="UP001214628"/>
    </source>
</evidence>
<evidence type="ECO:0000256" key="1">
    <source>
        <dbReference type="ARBA" id="ARBA00004123"/>
    </source>
</evidence>
<evidence type="ECO:0000256" key="9">
    <source>
        <dbReference type="SAM" id="MobiDB-lite"/>
    </source>
</evidence>
<reference evidence="12" key="1">
    <citation type="submission" date="2023-02" db="EMBL/GenBank/DDBJ databases">
        <title>Mating type loci evolution in Malassezia.</title>
        <authorList>
            <person name="Coelho M.A."/>
        </authorList>
    </citation>
    <scope>NUCLEOTIDE SEQUENCE</scope>
    <source>
        <strain evidence="12">CBS 14136</strain>
    </source>
</reference>
<evidence type="ECO:0000313" key="12">
    <source>
        <dbReference type="EMBL" id="WFD41847.1"/>
    </source>
</evidence>
<proteinExistence type="inferred from homology"/>
<dbReference type="Gene3D" id="3.30.1370.50">
    <property type="entry name" value="R3H-like domain"/>
    <property type="match status" value="1"/>
</dbReference>
<dbReference type="InterPro" id="IPR034082">
    <property type="entry name" value="R3H_G-patch"/>
</dbReference>
<feature type="region of interest" description="Disordered" evidence="9">
    <location>
        <begin position="453"/>
        <end position="498"/>
    </location>
</feature>
<dbReference type="SUPFAM" id="SSF82708">
    <property type="entry name" value="R3H domain"/>
    <property type="match status" value="1"/>
</dbReference>
<dbReference type="Pfam" id="PF01424">
    <property type="entry name" value="R3H"/>
    <property type="match status" value="1"/>
</dbReference>
<dbReference type="PROSITE" id="PS51061">
    <property type="entry name" value="R3H"/>
    <property type="match status" value="1"/>
</dbReference>
<dbReference type="Pfam" id="PF01585">
    <property type="entry name" value="G-patch"/>
    <property type="match status" value="1"/>
</dbReference>
<keyword evidence="7" id="KW-0508">mRNA splicing</keyword>
<feature type="region of interest" description="Disordered" evidence="9">
    <location>
        <begin position="527"/>
        <end position="582"/>
    </location>
</feature>
<comment type="subcellular location">
    <subcellularLocation>
        <location evidence="2">Cytoplasm</location>
    </subcellularLocation>
    <subcellularLocation>
        <location evidence="1">Nucleus</location>
    </subcellularLocation>
</comment>
<dbReference type="InterPro" id="IPR036867">
    <property type="entry name" value="R3H_dom_sf"/>
</dbReference>
<feature type="compositionally biased region" description="Polar residues" evidence="9">
    <location>
        <begin position="81"/>
        <end position="97"/>
    </location>
</feature>
<evidence type="ECO:0000259" key="11">
    <source>
        <dbReference type="PROSITE" id="PS51061"/>
    </source>
</evidence>